<dbReference type="EMBL" id="JH159151">
    <property type="protein sequence ID" value="EGZ30332.1"/>
    <property type="molecule type" value="Genomic_DNA"/>
</dbReference>
<dbReference type="OMA" id="WTEEFAR"/>
<feature type="non-terminal residue" evidence="1">
    <location>
        <position position="1"/>
    </location>
</feature>
<dbReference type="Proteomes" id="UP000002640">
    <property type="component" value="Unassembled WGS sequence"/>
</dbReference>
<proteinExistence type="predicted"/>
<keyword evidence="2" id="KW-1185">Reference proteome</keyword>
<sequence length="185" mass="20786">WTEEFARAVQSGSAIYRLLDSCRVFMRDRRGIDQLLSAEALDSFLVLGEDPSWSPRVREEALKCMINSVYSRPEFVSETLIAKGIVTRLGGLLLEILRFKHPEISPLNANLVELKNKAMEVFMFLPGSLLAAFIQQQHGANKETGVSDGSMLSPVIDHLHAMLLVVRIEKTRPLKEMLPTLIVCH</sequence>
<organism evidence="1 2">
    <name type="scientific">Phytophthora sojae (strain P6497)</name>
    <name type="common">Soybean stem and root rot agent</name>
    <name type="synonym">Phytophthora megasperma f. sp. glycines</name>
    <dbReference type="NCBI Taxonomy" id="1094619"/>
    <lineage>
        <taxon>Eukaryota</taxon>
        <taxon>Sar</taxon>
        <taxon>Stramenopiles</taxon>
        <taxon>Oomycota</taxon>
        <taxon>Peronosporomycetes</taxon>
        <taxon>Peronosporales</taxon>
        <taxon>Peronosporaceae</taxon>
        <taxon>Phytophthora</taxon>
    </lineage>
</organism>
<protein>
    <submittedName>
        <fullName evidence="1">Uncharacterized protein</fullName>
    </submittedName>
</protein>
<name>G4YLF8_PHYSP</name>
<reference evidence="1 2" key="1">
    <citation type="journal article" date="2006" name="Science">
        <title>Phytophthora genome sequences uncover evolutionary origins and mechanisms of pathogenesis.</title>
        <authorList>
            <person name="Tyler B.M."/>
            <person name="Tripathy S."/>
            <person name="Zhang X."/>
            <person name="Dehal P."/>
            <person name="Jiang R.H."/>
            <person name="Aerts A."/>
            <person name="Arredondo F.D."/>
            <person name="Baxter L."/>
            <person name="Bensasson D."/>
            <person name="Beynon J.L."/>
            <person name="Chapman J."/>
            <person name="Damasceno C.M."/>
            <person name="Dorrance A.E."/>
            <person name="Dou D."/>
            <person name="Dickerman A.W."/>
            <person name="Dubchak I.L."/>
            <person name="Garbelotto M."/>
            <person name="Gijzen M."/>
            <person name="Gordon S.G."/>
            <person name="Govers F."/>
            <person name="Grunwald N.J."/>
            <person name="Huang W."/>
            <person name="Ivors K.L."/>
            <person name="Jones R.W."/>
            <person name="Kamoun S."/>
            <person name="Krampis K."/>
            <person name="Lamour K.H."/>
            <person name="Lee M.K."/>
            <person name="McDonald W.H."/>
            <person name="Medina M."/>
            <person name="Meijer H.J."/>
            <person name="Nordberg E.K."/>
            <person name="Maclean D.J."/>
            <person name="Ospina-Giraldo M.D."/>
            <person name="Morris P.F."/>
            <person name="Phuntumart V."/>
            <person name="Putnam N.H."/>
            <person name="Rash S."/>
            <person name="Rose J.K."/>
            <person name="Sakihama Y."/>
            <person name="Salamov A.A."/>
            <person name="Savidor A."/>
            <person name="Scheuring C.F."/>
            <person name="Smith B.M."/>
            <person name="Sobral B.W."/>
            <person name="Terry A."/>
            <person name="Torto-Alalibo T.A."/>
            <person name="Win J."/>
            <person name="Xu Z."/>
            <person name="Zhang H."/>
            <person name="Grigoriev I.V."/>
            <person name="Rokhsar D.S."/>
            <person name="Boore J.L."/>
        </authorList>
    </citation>
    <scope>NUCLEOTIDE SEQUENCE [LARGE SCALE GENOMIC DNA]</scope>
    <source>
        <strain evidence="1 2">P6497</strain>
    </source>
</reference>
<evidence type="ECO:0000313" key="1">
    <source>
        <dbReference type="EMBL" id="EGZ30332.1"/>
    </source>
</evidence>
<accession>G4YLF8</accession>
<gene>
    <name evidence="1" type="ORF">PHYSODRAFT_392472</name>
</gene>
<dbReference type="GeneID" id="20651169"/>
<feature type="non-terminal residue" evidence="1">
    <location>
        <position position="185"/>
    </location>
</feature>
<evidence type="ECO:0000313" key="2">
    <source>
        <dbReference type="Proteomes" id="UP000002640"/>
    </source>
</evidence>
<dbReference type="STRING" id="1094619.G4YLF8"/>
<dbReference type="InParanoid" id="G4YLF8"/>
<dbReference type="RefSeq" id="XP_009517607.1">
    <property type="nucleotide sequence ID" value="XM_009519312.1"/>
</dbReference>
<dbReference type="AlphaFoldDB" id="G4YLF8"/>
<dbReference type="KEGG" id="psoj:PHYSODRAFT_392472"/>